<evidence type="ECO:0000256" key="1">
    <source>
        <dbReference type="ARBA" id="ARBA00004141"/>
    </source>
</evidence>
<evidence type="ECO:0000256" key="4">
    <source>
        <dbReference type="ARBA" id="ARBA00023136"/>
    </source>
</evidence>
<dbReference type="PANTHER" id="PTHR23502:SF50">
    <property type="entry name" value="TRANSPORTER, PUTATIVE (AFU_ORTHOLOGUE AFUA_5G00430)-RELATED"/>
    <property type="match status" value="1"/>
</dbReference>
<comment type="subcellular location">
    <subcellularLocation>
        <location evidence="1">Membrane</location>
        <topology evidence="1">Multi-pass membrane protein</topology>
    </subcellularLocation>
</comment>
<dbReference type="EMBL" id="LASV01000321">
    <property type="protein sequence ID" value="KKA19756.1"/>
    <property type="molecule type" value="Genomic_DNA"/>
</dbReference>
<feature type="compositionally biased region" description="Polar residues" evidence="5">
    <location>
        <begin position="739"/>
        <end position="754"/>
    </location>
</feature>
<evidence type="ECO:0000313" key="8">
    <source>
        <dbReference type="EMBL" id="KKA19756.1"/>
    </source>
</evidence>
<dbReference type="Pfam" id="PF07690">
    <property type="entry name" value="MFS_1"/>
    <property type="match status" value="1"/>
</dbReference>
<protein>
    <submittedName>
        <fullName evidence="8">MFS transporter</fullName>
    </submittedName>
</protein>
<feature type="region of interest" description="Disordered" evidence="5">
    <location>
        <begin position="506"/>
        <end position="531"/>
    </location>
</feature>
<evidence type="ECO:0000256" key="3">
    <source>
        <dbReference type="ARBA" id="ARBA00022989"/>
    </source>
</evidence>
<feature type="transmembrane region" description="Helical" evidence="6">
    <location>
        <begin position="794"/>
        <end position="817"/>
    </location>
</feature>
<gene>
    <name evidence="8" type="ORF">T310_6248</name>
</gene>
<dbReference type="Gene3D" id="3.30.9.10">
    <property type="entry name" value="D-Amino Acid Oxidase, subunit A, domain 2"/>
    <property type="match status" value="1"/>
</dbReference>
<name>A0A0F4YPJ0_RASE3</name>
<dbReference type="PANTHER" id="PTHR23502">
    <property type="entry name" value="MAJOR FACILITATOR SUPERFAMILY"/>
    <property type="match status" value="1"/>
</dbReference>
<dbReference type="RefSeq" id="XP_013326368.1">
    <property type="nucleotide sequence ID" value="XM_013470914.1"/>
</dbReference>
<feature type="transmembrane region" description="Helical" evidence="6">
    <location>
        <begin position="837"/>
        <end position="862"/>
    </location>
</feature>
<accession>A0A0F4YPJ0</accession>
<dbReference type="Proteomes" id="UP000053958">
    <property type="component" value="Unassembled WGS sequence"/>
</dbReference>
<feature type="region of interest" description="Disordered" evidence="5">
    <location>
        <begin position="738"/>
        <end position="762"/>
    </location>
</feature>
<dbReference type="OrthoDB" id="5215911at2759"/>
<comment type="caution">
    <text evidence="8">The sequence shown here is derived from an EMBL/GenBank/DDBJ whole genome shotgun (WGS) entry which is preliminary data.</text>
</comment>
<evidence type="ECO:0000259" key="7">
    <source>
        <dbReference type="PROSITE" id="PS50850"/>
    </source>
</evidence>
<feature type="transmembrane region" description="Helical" evidence="6">
    <location>
        <begin position="910"/>
        <end position="930"/>
    </location>
</feature>
<keyword evidence="2 6" id="KW-0812">Transmembrane</keyword>
<dbReference type="SUPFAM" id="SSF51905">
    <property type="entry name" value="FAD/NAD(P)-binding domain"/>
    <property type="match status" value="1"/>
</dbReference>
<dbReference type="GO" id="GO:0022857">
    <property type="term" value="F:transmembrane transporter activity"/>
    <property type="evidence" value="ECO:0007669"/>
    <property type="project" value="InterPro"/>
</dbReference>
<dbReference type="AlphaFoldDB" id="A0A0F4YPJ0"/>
<dbReference type="SUPFAM" id="SSF103473">
    <property type="entry name" value="MFS general substrate transporter"/>
    <property type="match status" value="1"/>
</dbReference>
<feature type="region of interest" description="Disordered" evidence="5">
    <location>
        <begin position="944"/>
        <end position="969"/>
    </location>
</feature>
<dbReference type="InterPro" id="IPR011701">
    <property type="entry name" value="MFS"/>
</dbReference>
<evidence type="ECO:0000256" key="6">
    <source>
        <dbReference type="SAM" id="Phobius"/>
    </source>
</evidence>
<keyword evidence="3 6" id="KW-1133">Transmembrane helix</keyword>
<dbReference type="Pfam" id="PF01266">
    <property type="entry name" value="DAO"/>
    <property type="match status" value="1"/>
</dbReference>
<dbReference type="InterPro" id="IPR036259">
    <property type="entry name" value="MFS_trans_sf"/>
</dbReference>
<reference evidence="8 9" key="1">
    <citation type="submission" date="2015-04" db="EMBL/GenBank/DDBJ databases">
        <authorList>
            <person name="Heijne W.H."/>
            <person name="Fedorova N.D."/>
            <person name="Nierman W.C."/>
            <person name="Vollebregt A.W."/>
            <person name="Zhao Z."/>
            <person name="Wu L."/>
            <person name="Kumar M."/>
            <person name="Stam H."/>
            <person name="van den Berg M.A."/>
            <person name="Pel H.J."/>
        </authorList>
    </citation>
    <scope>NUCLEOTIDE SEQUENCE [LARGE SCALE GENOMIC DNA]</scope>
    <source>
        <strain evidence="8 9">CBS 393.64</strain>
    </source>
</reference>
<feature type="transmembrane region" description="Helical" evidence="6">
    <location>
        <begin position="698"/>
        <end position="718"/>
    </location>
</feature>
<feature type="transmembrane region" description="Helical" evidence="6">
    <location>
        <begin position="883"/>
        <end position="904"/>
    </location>
</feature>
<feature type="domain" description="Major facilitator superfamily (MFS) profile" evidence="7">
    <location>
        <begin position="541"/>
        <end position="1020"/>
    </location>
</feature>
<proteinExistence type="predicted"/>
<keyword evidence="4 6" id="KW-0472">Membrane</keyword>
<dbReference type="InterPro" id="IPR020846">
    <property type="entry name" value="MFS_dom"/>
</dbReference>
<sequence>MHDPELSRLVSSLLTRDPPAATAKSDSGLLARTTASHGVGSAISDLRLTVFEARTLTSGATGRNGGHLVSEAVLRFTELVASVGREKAIDIARFSLANVARMKEVVESLGEEIREKSQIRDVVSVMGVADAGILEAMKESVEAFEEALPEYKGRYSILGREDAMQDERTSNLEDGKKYNFRDVVGAVEQRGAGALWPYRLITEIFAHLLKKHSGRFSIETSTPVTAISYDAETQYPYVLTTPRGIVRAAKVIHCTNGFATHLLPGLSGKIFPLRGTMSTQAAGPSFPNLGATTSWSYCSKGLFDPRTGVLTPGLYYVTQDPRTGDMFVGGDKQKVDELLVSDDTAVSSVSSESLASVLSKIFQTGWDDDDDGGGGGGNTSPVVRRMWSGVMGFTGDGMPVVGRLDDSMTKRGGDGEWIAAGFNGYGMDKCWLTGEAVAGMVVGRDVSSWFPSAYLVDEERRLSMQRSQVFSLDDYSTAIEVESSAVHPHEREASPSLAISTYRRSSTGMESNASRPPGTVPIEEGRQQADQTTLNWSRGRKSLNYGLACLYTFATFVLLDIGAVIWAQVNAELGVSFSDLNNAYAANTAGLAVGCVLFIPFALKYGRRPVYLLSTATQFAGAIWQAKVRTTWEIIASNALCGVGGAVSETIVQMTVADLFFLHQRATANGVYLAVAALGAWLAPVAAGYCAVAQGWRWIWWWSAIILGISLVAMIFLYEETKYAVELALPGAAEPDIPSMSNKNGTTTTNSLMSAASREEQQQPRRMTKKSYWKRLALVTKTDEPFGRHVYRPFVILFTFPAVMYTALIYGLLLAWLSVISTVQSTYLPYPPYNFSAAGVGLFNLPPLIGAIVGSGLGGPLNGRWALWMAQRNRGVFEPEMRLWLSFPAIIACPAGILLFGLGLAENRPWIMLAVGSALFGLYLGAMGNISLTYLTDSYRDVSAPSPQAKSLLPTDKKTARRRRPSLSSVCAQRPSHGHRVRIDAVDRVCRAVQHVCLGCVSRDGDSVADGSDDCMGEES</sequence>
<evidence type="ECO:0000256" key="5">
    <source>
        <dbReference type="SAM" id="MobiDB-lite"/>
    </source>
</evidence>
<keyword evidence="9" id="KW-1185">Reference proteome</keyword>
<dbReference type="GO" id="GO:0005886">
    <property type="term" value="C:plasma membrane"/>
    <property type="evidence" value="ECO:0007669"/>
    <property type="project" value="TreeGrafter"/>
</dbReference>
<dbReference type="Gene3D" id="3.50.50.60">
    <property type="entry name" value="FAD/NAD(P)-binding domain"/>
    <property type="match status" value="1"/>
</dbReference>
<dbReference type="GeneID" id="25318558"/>
<evidence type="ECO:0000313" key="9">
    <source>
        <dbReference type="Proteomes" id="UP000053958"/>
    </source>
</evidence>
<dbReference type="PROSITE" id="PS50850">
    <property type="entry name" value="MFS"/>
    <property type="match status" value="1"/>
</dbReference>
<dbReference type="InterPro" id="IPR036188">
    <property type="entry name" value="FAD/NAD-bd_sf"/>
</dbReference>
<feature type="transmembrane region" description="Helical" evidence="6">
    <location>
        <begin position="545"/>
        <end position="569"/>
    </location>
</feature>
<dbReference type="STRING" id="1408163.A0A0F4YPJ0"/>
<organism evidence="8 9">
    <name type="scientific">Rasamsonia emersonii (strain ATCC 16479 / CBS 393.64 / IMI 116815)</name>
    <dbReference type="NCBI Taxonomy" id="1408163"/>
    <lineage>
        <taxon>Eukaryota</taxon>
        <taxon>Fungi</taxon>
        <taxon>Dikarya</taxon>
        <taxon>Ascomycota</taxon>
        <taxon>Pezizomycotina</taxon>
        <taxon>Eurotiomycetes</taxon>
        <taxon>Eurotiomycetidae</taxon>
        <taxon>Eurotiales</taxon>
        <taxon>Trichocomaceae</taxon>
        <taxon>Rasamsonia</taxon>
    </lineage>
</organism>
<evidence type="ECO:0000256" key="2">
    <source>
        <dbReference type="ARBA" id="ARBA00022692"/>
    </source>
</evidence>
<dbReference type="Gene3D" id="1.20.1250.20">
    <property type="entry name" value="MFS general substrate transporter like domains"/>
    <property type="match status" value="1"/>
</dbReference>
<dbReference type="InterPro" id="IPR006076">
    <property type="entry name" value="FAD-dep_OxRdtase"/>
</dbReference>
<feature type="transmembrane region" description="Helical" evidence="6">
    <location>
        <begin position="584"/>
        <end position="603"/>
    </location>
</feature>
<feature type="transmembrane region" description="Helical" evidence="6">
    <location>
        <begin position="671"/>
        <end position="692"/>
    </location>
</feature>